<organism evidence="2 3">
    <name type="scientific">Mugilogobius chulae</name>
    <name type="common">yellowstripe goby</name>
    <dbReference type="NCBI Taxonomy" id="88201"/>
    <lineage>
        <taxon>Eukaryota</taxon>
        <taxon>Metazoa</taxon>
        <taxon>Chordata</taxon>
        <taxon>Craniata</taxon>
        <taxon>Vertebrata</taxon>
        <taxon>Euteleostomi</taxon>
        <taxon>Actinopterygii</taxon>
        <taxon>Neopterygii</taxon>
        <taxon>Teleostei</taxon>
        <taxon>Neoteleostei</taxon>
        <taxon>Acanthomorphata</taxon>
        <taxon>Gobiaria</taxon>
        <taxon>Gobiiformes</taxon>
        <taxon>Gobioidei</taxon>
        <taxon>Gobiidae</taxon>
        <taxon>Gobionellinae</taxon>
        <taxon>Mugilogobius</taxon>
    </lineage>
</organism>
<sequence>MSFLSRVAGCSLRDRVRSSVTREELGVEPLLLHIERGQLRWLGHLFHMPPGHLPGEVFRACPTGRRPRTRWRDYVFRLSWERLGILPEELEEGHGDPGGVLSQEAEEEPEEKFHVSLGNGVKQSSIIGQCQYHGNRRRDSRPHSWHSTKVGDGWSACVERVDSSSPVHTSVVELSGLDSAGGRGNRWSLESLKPAHTSGTPAAAHLGPRSSSSCLQLSKRDSSYSSFSTSLSFPEGLEFDSERSFSLESVPQTAELTPVHNRSLDHDPRAKVKLREPGGASENRLLNRHSLGPIWSTGQSSCESLKGAAAPQRRSENYSVTSPARPSSWSSLEPARSLRSLRCQQRCSWSHSSSSAPSAAKGLFVTECQLHTVIEKSPESSPNSRPKQPLREDLCPTAHSLQPTSLRDSWDGHLCSSHRAPETDRSFKELSDHVDVLGPLHCQNPSPDPPPQCWDQEHPLSRLERALTENTGLSVLEKVSRFEHREWATRQVSSSSRHRSGPRQADDKSSLCGAEDILPQKISSSSTRVCDPLNNRRGAPEKNRSAHIYICPNTKSAHIYICTNTKNRSAHICICTNTKSAHIYICTNTKNRSAHIYICTNTENRSAHVYICTNTKSAHIYICTNTKSAHIYICTNTKNRSAHIYICTNTENRSAHICICTNTKNMSAHICICTNTKNRSAHIYICTNTKSAHICICTNTNTKNKSAHIYICTNTKSAHIYICTNTKSAHIYICTNTKNSLHTSTSAPTPRTSLHTSTSAPTPSLHTSTSAPTPRTCLHTSTSAPTPRTCLQTSTSAPTPRTGLHTSASAPTPRTCLHTSASAPTPRTCLHTSTSAPTPRTGLHTSASAPTPRTSLHTSTSAPTPRTGLHTSTSAPTPSLHTSTSAPTPSLHTSTSASTPSLHTSTSAPTPRTGLHTSTSAPTPRTSLHTSTSAPTPRTGLHTSTSAPTPSLHTSTSAPTPRTSLHTSTSAPTPRTGLHTSASAPTPRTCLHTSASAHIYICTNTKNKSAHIYICTNTKNRSAHIYICTNTMSAHIYICTNTKSAHIYICTNTKNRSAYVYICTNTKNMSAHICICTNTKSAHIYICTNTKSAHIYICTNTKSAHIYICTNTKSAHIYICTNTKSAHIYICTNTKSAHIYICTNTKNRPKLLQSFLEPWCQFLTGSKALVCISTLRKQSVCFFHVNQQGVNNHQFWSMENP</sequence>
<dbReference type="GO" id="GO:0030864">
    <property type="term" value="C:cortical actin cytoskeleton"/>
    <property type="evidence" value="ECO:0007669"/>
    <property type="project" value="TreeGrafter"/>
</dbReference>
<reference evidence="3" key="1">
    <citation type="submission" date="2024-04" db="EMBL/GenBank/DDBJ databases">
        <title>Salinicola lusitanus LLJ914,a marine bacterium isolated from the Okinawa Trough.</title>
        <authorList>
            <person name="Li J."/>
        </authorList>
    </citation>
    <scope>NUCLEOTIDE SEQUENCE [LARGE SCALE GENOMIC DNA]</scope>
</reference>
<dbReference type="PANTHER" id="PTHR15012:SF32">
    <property type="entry name" value="PROTEIN SHROOM"/>
    <property type="match status" value="1"/>
</dbReference>
<evidence type="ECO:0000313" key="2">
    <source>
        <dbReference type="EMBL" id="KAK7895761.1"/>
    </source>
</evidence>
<dbReference type="AlphaFoldDB" id="A0AAW0NDY6"/>
<keyword evidence="3" id="KW-1185">Reference proteome</keyword>
<gene>
    <name evidence="2" type="ORF">WMY93_021086</name>
</gene>
<feature type="region of interest" description="Disordered" evidence="1">
    <location>
        <begin position="183"/>
        <end position="212"/>
    </location>
</feature>
<comment type="caution">
    <text evidence="2">The sequence shown here is derived from an EMBL/GenBank/DDBJ whole genome shotgun (WGS) entry which is preliminary data.</text>
</comment>
<feature type="region of interest" description="Disordered" evidence="1">
    <location>
        <begin position="741"/>
        <end position="986"/>
    </location>
</feature>
<accession>A0AAW0NDY6</accession>
<proteinExistence type="predicted"/>
<protein>
    <submittedName>
        <fullName evidence="2">Uncharacterized protein</fullName>
    </submittedName>
</protein>
<dbReference type="GO" id="GO:0005912">
    <property type="term" value="C:adherens junction"/>
    <property type="evidence" value="ECO:0007669"/>
    <property type="project" value="TreeGrafter"/>
</dbReference>
<feature type="region of interest" description="Disordered" evidence="1">
    <location>
        <begin position="488"/>
        <end position="510"/>
    </location>
</feature>
<dbReference type="GO" id="GO:0007015">
    <property type="term" value="P:actin filament organization"/>
    <property type="evidence" value="ECO:0007669"/>
    <property type="project" value="TreeGrafter"/>
</dbReference>
<dbReference type="InterPro" id="IPR027685">
    <property type="entry name" value="Shroom_fam"/>
</dbReference>
<evidence type="ECO:0000256" key="1">
    <source>
        <dbReference type="SAM" id="MobiDB-lite"/>
    </source>
</evidence>
<dbReference type="GO" id="GO:0016324">
    <property type="term" value="C:apical plasma membrane"/>
    <property type="evidence" value="ECO:0007669"/>
    <property type="project" value="TreeGrafter"/>
</dbReference>
<dbReference type="PANTHER" id="PTHR15012">
    <property type="entry name" value="APICAL PROTEIN/SHROOM-RELATED"/>
    <property type="match status" value="1"/>
</dbReference>
<dbReference type="Proteomes" id="UP001460270">
    <property type="component" value="Unassembled WGS sequence"/>
</dbReference>
<dbReference type="EMBL" id="JBBPFD010000015">
    <property type="protein sequence ID" value="KAK7895761.1"/>
    <property type="molecule type" value="Genomic_DNA"/>
</dbReference>
<feature type="compositionally biased region" description="Polar residues" evidence="1">
    <location>
        <begin position="317"/>
        <end position="331"/>
    </location>
</feature>
<evidence type="ECO:0000313" key="3">
    <source>
        <dbReference type="Proteomes" id="UP001460270"/>
    </source>
</evidence>
<dbReference type="GO" id="GO:0051015">
    <property type="term" value="F:actin filament binding"/>
    <property type="evidence" value="ECO:0007669"/>
    <property type="project" value="InterPro"/>
</dbReference>
<dbReference type="GO" id="GO:0043296">
    <property type="term" value="C:apical junction complex"/>
    <property type="evidence" value="ECO:0007669"/>
    <property type="project" value="TreeGrafter"/>
</dbReference>
<feature type="region of interest" description="Disordered" evidence="1">
    <location>
        <begin position="303"/>
        <end position="331"/>
    </location>
</feature>
<name>A0AAW0NDY6_9GOBI</name>